<sequence>MAKRQKLLIVDDHAELRTLIHMTLEYMTFNFTKLLMAPALFK</sequence>
<proteinExistence type="predicted"/>
<gene>
    <name evidence="1" type="ORF">LP43_1565</name>
</gene>
<reference evidence="1 2" key="1">
    <citation type="submission" date="2014-09" db="EMBL/GenBank/DDBJ databases">
        <authorList>
            <person name="Grob C."/>
            <person name="Taubert M."/>
            <person name="Howat A.M."/>
            <person name="Burns O.J."/>
            <person name="Dixon J.L."/>
            <person name="Chen Y."/>
            <person name="Murrell J.C."/>
        </authorList>
    </citation>
    <scope>NUCLEOTIDE SEQUENCE [LARGE SCALE GENOMIC DNA]</scope>
    <source>
        <strain evidence="1">L4</strain>
    </source>
</reference>
<name>A0A0A0BIX2_9GAMM</name>
<dbReference type="AlphaFoldDB" id="A0A0A0BIX2"/>
<comment type="caution">
    <text evidence="1">The sequence shown here is derived from an EMBL/GenBank/DDBJ whole genome shotgun (WGS) entry which is preliminary data.</text>
</comment>
<dbReference type="Proteomes" id="UP000029999">
    <property type="component" value="Unassembled WGS sequence"/>
</dbReference>
<evidence type="ECO:0000313" key="1">
    <source>
        <dbReference type="EMBL" id="KGM07064.1"/>
    </source>
</evidence>
<accession>A0A0A0BIX2</accession>
<dbReference type="EMBL" id="JRQD01000003">
    <property type="protein sequence ID" value="KGM07064.1"/>
    <property type="molecule type" value="Genomic_DNA"/>
</dbReference>
<protein>
    <submittedName>
        <fullName evidence="1">Chemotaxis protein CheY</fullName>
    </submittedName>
</protein>
<dbReference type="STRING" id="392484.LP43_1565"/>
<organism evidence="1 2">
    <name type="scientific">Methylophaga thiooxydans</name>
    <dbReference type="NCBI Taxonomy" id="392484"/>
    <lineage>
        <taxon>Bacteria</taxon>
        <taxon>Pseudomonadati</taxon>
        <taxon>Pseudomonadota</taxon>
        <taxon>Gammaproteobacteria</taxon>
        <taxon>Thiotrichales</taxon>
        <taxon>Piscirickettsiaceae</taxon>
        <taxon>Methylophaga</taxon>
    </lineage>
</organism>
<evidence type="ECO:0000313" key="2">
    <source>
        <dbReference type="Proteomes" id="UP000029999"/>
    </source>
</evidence>